<dbReference type="KEGG" id="llh:I41_26220"/>
<gene>
    <name evidence="1" type="ORF">I41_26220</name>
</gene>
<reference evidence="1 2" key="1">
    <citation type="submission" date="2019-02" db="EMBL/GenBank/DDBJ databases">
        <title>Deep-cultivation of Planctomycetes and their phenomic and genomic characterization uncovers novel biology.</title>
        <authorList>
            <person name="Wiegand S."/>
            <person name="Jogler M."/>
            <person name="Boedeker C."/>
            <person name="Pinto D."/>
            <person name="Vollmers J."/>
            <person name="Rivas-Marin E."/>
            <person name="Kohn T."/>
            <person name="Peeters S.H."/>
            <person name="Heuer A."/>
            <person name="Rast P."/>
            <person name="Oberbeckmann S."/>
            <person name="Bunk B."/>
            <person name="Jeske O."/>
            <person name="Meyerdierks A."/>
            <person name="Storesund J.E."/>
            <person name="Kallscheuer N."/>
            <person name="Luecker S."/>
            <person name="Lage O.M."/>
            <person name="Pohl T."/>
            <person name="Merkel B.J."/>
            <person name="Hornburger P."/>
            <person name="Mueller R.-W."/>
            <person name="Bruemmer F."/>
            <person name="Labrenz M."/>
            <person name="Spormann A.M."/>
            <person name="Op den Camp H."/>
            <person name="Overmann J."/>
            <person name="Amann R."/>
            <person name="Jetten M.S.M."/>
            <person name="Mascher T."/>
            <person name="Medema M.H."/>
            <person name="Devos D.P."/>
            <person name="Kaster A.-K."/>
            <person name="Ovreas L."/>
            <person name="Rohde M."/>
            <person name="Galperin M.Y."/>
            <person name="Jogler C."/>
        </authorList>
    </citation>
    <scope>NUCLEOTIDE SEQUENCE [LARGE SCALE GENOMIC DNA]</scope>
    <source>
        <strain evidence="1 2">I41</strain>
    </source>
</reference>
<evidence type="ECO:0000313" key="1">
    <source>
        <dbReference type="EMBL" id="QDT73433.1"/>
    </source>
</evidence>
<dbReference type="AlphaFoldDB" id="A0A517TYI0"/>
<name>A0A517TYI0_9BACT</name>
<accession>A0A517TYI0</accession>
<dbReference type="Proteomes" id="UP000317909">
    <property type="component" value="Chromosome"/>
</dbReference>
<proteinExistence type="predicted"/>
<dbReference type="EMBL" id="CP036339">
    <property type="protein sequence ID" value="QDT73433.1"/>
    <property type="molecule type" value="Genomic_DNA"/>
</dbReference>
<organism evidence="1 2">
    <name type="scientific">Lacipirellula limnantheis</name>
    <dbReference type="NCBI Taxonomy" id="2528024"/>
    <lineage>
        <taxon>Bacteria</taxon>
        <taxon>Pseudomonadati</taxon>
        <taxon>Planctomycetota</taxon>
        <taxon>Planctomycetia</taxon>
        <taxon>Pirellulales</taxon>
        <taxon>Lacipirellulaceae</taxon>
        <taxon>Lacipirellula</taxon>
    </lineage>
</organism>
<evidence type="ECO:0000313" key="2">
    <source>
        <dbReference type="Proteomes" id="UP000317909"/>
    </source>
</evidence>
<keyword evidence="2" id="KW-1185">Reference proteome</keyword>
<sequence length="722" mass="79228">MNEKWQALPATRPPDWRYRQASDDARRWRVRLRADADVETRRLAKCLMLLADATDMFRSSVEANPDCRPYVEILAWRENRNLAARIEAIALARLPFGYAANELKIDRSNVRRYCFAFFDYWDRLDDRDYIVRYCVAPELRCGDPATARRRTAMKLLAYLCGPAALEDIYGMLSKGAGAWRPPAEMVRREAALLELDRIAGMIAGGDSPGAPLAKESLEACAAAVAQFSRAAYPENQHAWKFGQEARRPTLLNPFGASEDSPHINDPPASLRNAKPKAKSGIWVPPQEPMDAQGPATKIGEAFFKLSHARAQAPAGAVAGKGIDPQWDADIFQAPVDAAAWAERESVSNSEDDLYGSTLFLEGPDGKPQLIPVFAQAGGTIVSLRPSAQGRPTAFYASEWPAAVPVPLDGFVTDWQTRSLAEACGGALIAARDAGDVAAWRRLGVAAIPAPQSPVAAESWGAKLWDGLAAMQLVKSPLTRAIWSEISVKGARGKPYPEELARISALERQVLITPTLIASLWDPSTLQPRTDEEQQQAIANLQHCWRYRFDPDAAVAVWSPPLAYLQWIRAEVETGSPATVKQLLRASLQNHLIYPCLTRAEVSAADGLVSARRRLAAVDAATPLEQRERARRRYVEQYDNVVVAPLLREAAVTSSPTDRMLTAMQAQLVGRFAEFSAAATLDLAGGESSPAQQSASVTSLCRLSAQICNLLRTQKDRNDARRN</sequence>
<dbReference type="RefSeq" id="WP_145433021.1">
    <property type="nucleotide sequence ID" value="NZ_CP036339.1"/>
</dbReference>
<protein>
    <submittedName>
        <fullName evidence="1">Uncharacterized protein</fullName>
    </submittedName>
</protein>